<proteinExistence type="predicted"/>
<feature type="compositionally biased region" description="Low complexity" evidence="1">
    <location>
        <begin position="289"/>
        <end position="299"/>
    </location>
</feature>
<feature type="compositionally biased region" description="Acidic residues" evidence="1">
    <location>
        <begin position="46"/>
        <end position="58"/>
    </location>
</feature>
<feature type="compositionally biased region" description="Acidic residues" evidence="1">
    <location>
        <begin position="240"/>
        <end position="253"/>
    </location>
</feature>
<keyword evidence="3" id="KW-1185">Reference proteome</keyword>
<organism evidence="2 3">
    <name type="scientific">Halonotius pteroides</name>
    <dbReference type="NCBI Taxonomy" id="268735"/>
    <lineage>
        <taxon>Archaea</taxon>
        <taxon>Methanobacteriati</taxon>
        <taxon>Methanobacteriota</taxon>
        <taxon>Stenosarchaea group</taxon>
        <taxon>Halobacteria</taxon>
        <taxon>Halobacteriales</taxon>
        <taxon>Haloferacaceae</taxon>
        <taxon>Halonotius</taxon>
    </lineage>
</organism>
<accession>A0A3A6QMT2</accession>
<dbReference type="OrthoDB" id="379409at2157"/>
<feature type="compositionally biased region" description="Gly residues" evidence="1">
    <location>
        <begin position="256"/>
        <end position="273"/>
    </location>
</feature>
<evidence type="ECO:0000256" key="1">
    <source>
        <dbReference type="SAM" id="MobiDB-lite"/>
    </source>
</evidence>
<protein>
    <submittedName>
        <fullName evidence="2">Uncharacterized protein</fullName>
    </submittedName>
</protein>
<comment type="caution">
    <text evidence="2">The sequence shown here is derived from an EMBL/GenBank/DDBJ whole genome shotgun (WGS) entry which is preliminary data.</text>
</comment>
<sequence length="299" mass="30491">MTSRRQLLRGVAGTLSVFGGLRWGGLVALADAQSNDTTASDSDASGGDDESSSADNEGDPSGLPGYTVGQIYLRYEEHVGITTFVELENEAEQNSERVQLKADAFGGDNTLGTDDTWQNVPAPLERTIKLRLDNVFDLYNAVDNISEFVIRGRVPDGEYAVLAAFSGRALRDGIETDGPATPDGGADAAVEVQPETTDRASNDGGQTGNTETADGSESDETPADESTASDAGTEPSDPGDQTDVDVSDPDDVVDVGGAGGDDAEGNDGGGNDGGSDDGGDNESGGGGLLESLSVGVFGG</sequence>
<evidence type="ECO:0000313" key="2">
    <source>
        <dbReference type="EMBL" id="RJX49466.1"/>
    </source>
</evidence>
<evidence type="ECO:0000313" key="3">
    <source>
        <dbReference type="Proteomes" id="UP000281564"/>
    </source>
</evidence>
<feature type="region of interest" description="Disordered" evidence="1">
    <location>
        <begin position="35"/>
        <end position="63"/>
    </location>
</feature>
<dbReference type="Proteomes" id="UP000281564">
    <property type="component" value="Unassembled WGS sequence"/>
</dbReference>
<name>A0A3A6QMT2_9EURY</name>
<reference evidence="2 3" key="1">
    <citation type="submission" date="2018-06" db="EMBL/GenBank/DDBJ databases">
        <title>Halonotius sp. F13-13 a new haloarchaeeon isolated from a solar saltern from Isla Cristina, Huelva, Spain.</title>
        <authorList>
            <person name="Duran-Viseras A."/>
            <person name="Sanchez-Porro C."/>
            <person name="Ventosa A."/>
        </authorList>
    </citation>
    <scope>NUCLEOTIDE SEQUENCE [LARGE SCALE GENOMIC DNA]</scope>
    <source>
        <strain evidence="2 3">CECT 7525</strain>
    </source>
</reference>
<feature type="compositionally biased region" description="Low complexity" evidence="1">
    <location>
        <begin position="35"/>
        <end position="45"/>
    </location>
</feature>
<dbReference type="InterPro" id="IPR006311">
    <property type="entry name" value="TAT_signal"/>
</dbReference>
<dbReference type="RefSeq" id="WP_120084650.1">
    <property type="nucleotide sequence ID" value="NZ_QMDW01000010.1"/>
</dbReference>
<feature type="region of interest" description="Disordered" evidence="1">
    <location>
        <begin position="195"/>
        <end position="299"/>
    </location>
</feature>
<dbReference type="PROSITE" id="PS51318">
    <property type="entry name" value="TAT"/>
    <property type="match status" value="1"/>
</dbReference>
<gene>
    <name evidence="2" type="ORF">DP106_08320</name>
</gene>
<dbReference type="EMBL" id="QMDW01000010">
    <property type="protein sequence ID" value="RJX49466.1"/>
    <property type="molecule type" value="Genomic_DNA"/>
</dbReference>
<feature type="compositionally biased region" description="Acidic residues" evidence="1">
    <location>
        <begin position="214"/>
        <end position="223"/>
    </location>
</feature>
<dbReference type="AlphaFoldDB" id="A0A3A6QMT2"/>